<dbReference type="STRING" id="45235.A0A2K3QMS4"/>
<evidence type="ECO:0000259" key="2">
    <source>
        <dbReference type="Pfam" id="PF22980"/>
    </source>
</evidence>
<comment type="caution">
    <text evidence="3">The sequence shown here is derived from an EMBL/GenBank/DDBJ whole genome shotgun (WGS) entry which is preliminary data.</text>
</comment>
<evidence type="ECO:0000313" key="4">
    <source>
        <dbReference type="Proteomes" id="UP000236621"/>
    </source>
</evidence>
<feature type="compositionally biased region" description="Basic residues" evidence="1">
    <location>
        <begin position="62"/>
        <end position="90"/>
    </location>
</feature>
<accession>A0A2K3QMS4</accession>
<feature type="region of interest" description="Disordered" evidence="1">
    <location>
        <begin position="53"/>
        <end position="120"/>
    </location>
</feature>
<protein>
    <recommendedName>
        <fullName evidence="2">Myb-like DNA-binding domain-containing protein</fullName>
    </recommendedName>
</protein>
<gene>
    <name evidence="3" type="ORF">TCAP_01246</name>
</gene>
<feature type="domain" description="Myb-like DNA-binding" evidence="2">
    <location>
        <begin position="10"/>
        <end position="54"/>
    </location>
</feature>
<evidence type="ECO:0000313" key="3">
    <source>
        <dbReference type="EMBL" id="PNY28833.1"/>
    </source>
</evidence>
<dbReference type="InterPro" id="IPR054505">
    <property type="entry name" value="Myb_DNA-bind_8"/>
</dbReference>
<proteinExistence type="predicted"/>
<dbReference type="OrthoDB" id="3944408at2759"/>
<dbReference type="Proteomes" id="UP000236621">
    <property type="component" value="Unassembled WGS sequence"/>
</dbReference>
<dbReference type="AlphaFoldDB" id="A0A2K3QMS4"/>
<name>A0A2K3QMS4_9HYPO</name>
<dbReference type="EMBL" id="NRSZ01000202">
    <property type="protein sequence ID" value="PNY28833.1"/>
    <property type="molecule type" value="Genomic_DNA"/>
</dbReference>
<keyword evidence="4" id="KW-1185">Reference proteome</keyword>
<evidence type="ECO:0000256" key="1">
    <source>
        <dbReference type="SAM" id="MobiDB-lite"/>
    </source>
</evidence>
<reference evidence="3 4" key="1">
    <citation type="submission" date="2017-08" db="EMBL/GenBank/DDBJ databases">
        <title>Harnessing the power of phylogenomics to disentangle the directionality and signatures of interkingdom host jumping in the parasitic fungal genus Tolypocladium.</title>
        <authorList>
            <person name="Quandt C.A."/>
            <person name="Patterson W."/>
            <person name="Spatafora J.W."/>
        </authorList>
    </citation>
    <scope>NUCLEOTIDE SEQUENCE [LARGE SCALE GENOMIC DNA]</scope>
    <source>
        <strain evidence="3 4">CBS 113982</strain>
    </source>
</reference>
<dbReference type="Pfam" id="PF22980">
    <property type="entry name" value="Myb_DNA-bind_8"/>
    <property type="match status" value="1"/>
</dbReference>
<sequence>MARNSENVMARFLFAILKQKDLKDINWDQVAQDPVLLESITNGHAARMRFSRFRSTVTGKGPQKRRRRVGKARVSKSAKGHPSAKGRPSAKGHPSEKDRPSEKDHQSKKDAVIKPESDVNVSSNAQVCRDVLGLSTYDGNSTSCPSQHQPFRLTSPYMGDTQNDFSPRFATPCSDDLTWVMSVPPAAVENAADSFVRGADAGPDLLNHEAPSPAISTFGTPYGYYPYDSRPVFQSQDISELCATQTLMDYIQNWTNDFHDPQFLW</sequence>
<organism evidence="3 4">
    <name type="scientific">Tolypocladium capitatum</name>
    <dbReference type="NCBI Taxonomy" id="45235"/>
    <lineage>
        <taxon>Eukaryota</taxon>
        <taxon>Fungi</taxon>
        <taxon>Dikarya</taxon>
        <taxon>Ascomycota</taxon>
        <taxon>Pezizomycotina</taxon>
        <taxon>Sordariomycetes</taxon>
        <taxon>Hypocreomycetidae</taxon>
        <taxon>Hypocreales</taxon>
        <taxon>Ophiocordycipitaceae</taxon>
        <taxon>Tolypocladium</taxon>
    </lineage>
</organism>
<feature type="compositionally biased region" description="Basic and acidic residues" evidence="1">
    <location>
        <begin position="93"/>
        <end position="117"/>
    </location>
</feature>